<feature type="compositionally biased region" description="Basic and acidic residues" evidence="1">
    <location>
        <begin position="205"/>
        <end position="217"/>
    </location>
</feature>
<feature type="compositionally biased region" description="Basic and acidic residues" evidence="1">
    <location>
        <begin position="243"/>
        <end position="262"/>
    </location>
</feature>
<evidence type="ECO:0000313" key="3">
    <source>
        <dbReference type="Proteomes" id="UP000019487"/>
    </source>
</evidence>
<feature type="region of interest" description="Disordered" evidence="1">
    <location>
        <begin position="60"/>
        <end position="112"/>
    </location>
</feature>
<dbReference type="EMBL" id="AYSA01000292">
    <property type="protein sequence ID" value="ESZ93737.1"/>
    <property type="molecule type" value="Genomic_DNA"/>
</dbReference>
<gene>
    <name evidence="2" type="ORF">SBOR_5874</name>
</gene>
<dbReference type="OrthoDB" id="3551501at2759"/>
<reference evidence="2 3" key="1">
    <citation type="journal article" date="2014" name="Genome Announc.">
        <title>Draft genome sequence of Sclerotinia borealis, a psychrophilic plant pathogenic fungus.</title>
        <authorList>
            <person name="Mardanov A.V."/>
            <person name="Beletsky A.V."/>
            <person name="Kadnikov V.V."/>
            <person name="Ignatov A.N."/>
            <person name="Ravin N.V."/>
        </authorList>
    </citation>
    <scope>NUCLEOTIDE SEQUENCE [LARGE SCALE GENOMIC DNA]</scope>
    <source>
        <strain evidence="3">F-4157</strain>
    </source>
</reference>
<evidence type="ECO:0000256" key="1">
    <source>
        <dbReference type="SAM" id="MobiDB-lite"/>
    </source>
</evidence>
<feature type="region of interest" description="Disordered" evidence="1">
    <location>
        <begin position="182"/>
        <end position="262"/>
    </location>
</feature>
<sequence length="280" mass="32561">MPEQRRKIVYACSHEFPDPKYEAPRKPSVFKRIKRALSTIETIRTPSMELCPYCQRLEDESQRRQAAHGSRPATQPRRQISPARQHETRPRRSNTVAAPATVAQPADPFPDFENPSYVPPRNPYRDSNMDAILANYENVKDMEERVRRGLANETAAERQRRLKKIESLHLDWRTMDVQKQLEAMGINPNDSPEHIQPSNQPRPKSLKELFDRSRTAQEPEPMPTSRRPVRRLEPSASGDPEEDSRADAEMAVKREAARRQKIEKAERIRKRAEELMEGRR</sequence>
<protein>
    <submittedName>
        <fullName evidence="2">Uncharacterized protein</fullName>
    </submittedName>
</protein>
<feature type="compositionally biased region" description="Low complexity" evidence="1">
    <location>
        <begin position="95"/>
        <end position="106"/>
    </location>
</feature>
<name>W9CAE0_SCLBF</name>
<dbReference type="AlphaFoldDB" id="W9CAE0"/>
<proteinExistence type="predicted"/>
<dbReference type="Proteomes" id="UP000019487">
    <property type="component" value="Unassembled WGS sequence"/>
</dbReference>
<evidence type="ECO:0000313" key="2">
    <source>
        <dbReference type="EMBL" id="ESZ93737.1"/>
    </source>
</evidence>
<organism evidence="2 3">
    <name type="scientific">Sclerotinia borealis (strain F-4128)</name>
    <dbReference type="NCBI Taxonomy" id="1432307"/>
    <lineage>
        <taxon>Eukaryota</taxon>
        <taxon>Fungi</taxon>
        <taxon>Dikarya</taxon>
        <taxon>Ascomycota</taxon>
        <taxon>Pezizomycotina</taxon>
        <taxon>Leotiomycetes</taxon>
        <taxon>Helotiales</taxon>
        <taxon>Sclerotiniaceae</taxon>
        <taxon>Sclerotinia</taxon>
    </lineage>
</organism>
<accession>W9CAE0</accession>
<dbReference type="HOGENOM" id="CLU_994525_0_0_1"/>
<comment type="caution">
    <text evidence="2">The sequence shown here is derived from an EMBL/GenBank/DDBJ whole genome shotgun (WGS) entry which is preliminary data.</text>
</comment>
<keyword evidence="3" id="KW-1185">Reference proteome</keyword>